<evidence type="ECO:0000313" key="2">
    <source>
        <dbReference type="EMBL" id="JAD62039.1"/>
    </source>
</evidence>
<reference evidence="2" key="1">
    <citation type="submission" date="2014-09" db="EMBL/GenBank/DDBJ databases">
        <authorList>
            <person name="Magalhaes I.L.F."/>
            <person name="Oliveira U."/>
            <person name="Santos F.R."/>
            <person name="Vidigal T.H.D.A."/>
            <person name="Brescovit A.D."/>
            <person name="Santos A.J."/>
        </authorList>
    </citation>
    <scope>NUCLEOTIDE SEQUENCE</scope>
    <source>
        <tissue evidence="2">Shoot tissue taken approximately 20 cm above the soil surface</tissue>
    </source>
</reference>
<evidence type="ECO:0000256" key="1">
    <source>
        <dbReference type="SAM" id="MobiDB-lite"/>
    </source>
</evidence>
<feature type="region of interest" description="Disordered" evidence="1">
    <location>
        <begin position="1"/>
        <end position="21"/>
    </location>
</feature>
<dbReference type="AlphaFoldDB" id="A0A0A9BDL2"/>
<protein>
    <submittedName>
        <fullName evidence="2">Uncharacterized protein</fullName>
    </submittedName>
</protein>
<organism evidence="2">
    <name type="scientific">Arundo donax</name>
    <name type="common">Giant reed</name>
    <name type="synonym">Donax arundinaceus</name>
    <dbReference type="NCBI Taxonomy" id="35708"/>
    <lineage>
        <taxon>Eukaryota</taxon>
        <taxon>Viridiplantae</taxon>
        <taxon>Streptophyta</taxon>
        <taxon>Embryophyta</taxon>
        <taxon>Tracheophyta</taxon>
        <taxon>Spermatophyta</taxon>
        <taxon>Magnoliopsida</taxon>
        <taxon>Liliopsida</taxon>
        <taxon>Poales</taxon>
        <taxon>Poaceae</taxon>
        <taxon>PACMAD clade</taxon>
        <taxon>Arundinoideae</taxon>
        <taxon>Arundineae</taxon>
        <taxon>Arundo</taxon>
    </lineage>
</organism>
<accession>A0A0A9BDL2</accession>
<proteinExistence type="predicted"/>
<name>A0A0A9BDL2_ARUDO</name>
<dbReference type="EMBL" id="GBRH01235856">
    <property type="protein sequence ID" value="JAD62039.1"/>
    <property type="molecule type" value="Transcribed_RNA"/>
</dbReference>
<reference evidence="2" key="2">
    <citation type="journal article" date="2015" name="Data Brief">
        <title>Shoot transcriptome of the giant reed, Arundo donax.</title>
        <authorList>
            <person name="Barrero R.A."/>
            <person name="Guerrero F.D."/>
            <person name="Moolhuijzen P."/>
            <person name="Goolsby J.A."/>
            <person name="Tidwell J."/>
            <person name="Bellgard S.E."/>
            <person name="Bellgard M.I."/>
        </authorList>
    </citation>
    <scope>NUCLEOTIDE SEQUENCE</scope>
    <source>
        <tissue evidence="2">Shoot tissue taken approximately 20 cm above the soil surface</tissue>
    </source>
</reference>
<sequence>MDHIDTNWTGYQISNWSSARE</sequence>